<organism evidence="2 3">
    <name type="scientific">Agromyces archimandritae</name>
    <dbReference type="NCBI Taxonomy" id="2781962"/>
    <lineage>
        <taxon>Bacteria</taxon>
        <taxon>Bacillati</taxon>
        <taxon>Actinomycetota</taxon>
        <taxon>Actinomycetes</taxon>
        <taxon>Micrococcales</taxon>
        <taxon>Microbacteriaceae</taxon>
        <taxon>Agromyces</taxon>
    </lineage>
</organism>
<evidence type="ECO:0000313" key="2">
    <source>
        <dbReference type="EMBL" id="QTX04119.1"/>
    </source>
</evidence>
<protein>
    <submittedName>
        <fullName evidence="2">Uncharacterized protein</fullName>
    </submittedName>
</protein>
<sequence>MSGANQGPISATVEAQIVADLDRKAADDDDSFVGAVAEFIAASEWLGPQHKPALVTLRALARQLDQRVTAAMVSQFGVAFRDLRAQAPAAAGDDDGEVDSILDEARNS</sequence>
<name>A0A975FL60_9MICO</name>
<dbReference type="EMBL" id="CP071696">
    <property type="protein sequence ID" value="QTX04119.1"/>
    <property type="molecule type" value="Genomic_DNA"/>
</dbReference>
<keyword evidence="3" id="KW-1185">Reference proteome</keyword>
<evidence type="ECO:0000256" key="1">
    <source>
        <dbReference type="SAM" id="MobiDB-lite"/>
    </source>
</evidence>
<accession>A0A975FL60</accession>
<dbReference type="KEGG" id="aarc:G127AT_12570"/>
<dbReference type="Proteomes" id="UP000671914">
    <property type="component" value="Chromosome"/>
</dbReference>
<evidence type="ECO:0000313" key="3">
    <source>
        <dbReference type="Proteomes" id="UP000671914"/>
    </source>
</evidence>
<dbReference type="AlphaFoldDB" id="A0A975FL60"/>
<dbReference type="RefSeq" id="WP_210897397.1">
    <property type="nucleotide sequence ID" value="NZ_CP071696.1"/>
</dbReference>
<feature type="region of interest" description="Disordered" evidence="1">
    <location>
        <begin position="89"/>
        <end position="108"/>
    </location>
</feature>
<feature type="compositionally biased region" description="Acidic residues" evidence="1">
    <location>
        <begin position="92"/>
        <end position="102"/>
    </location>
</feature>
<gene>
    <name evidence="2" type="ORF">G127AT_12570</name>
</gene>
<reference evidence="2" key="1">
    <citation type="submission" date="2021-03" db="EMBL/GenBank/DDBJ databases">
        <title>Agromyces archimandritus sp. nov., isolated from the cockroach Archimandrita tessellata.</title>
        <authorList>
            <person name="Guzman J."/>
            <person name="Ortuzar M."/>
            <person name="Poehlein A."/>
            <person name="Daniel R."/>
            <person name="Trujillo M."/>
            <person name="Vilcinskas A."/>
        </authorList>
    </citation>
    <scope>NUCLEOTIDE SEQUENCE</scope>
    <source>
        <strain evidence="2">G127AT</strain>
    </source>
</reference>
<proteinExistence type="predicted"/>